<proteinExistence type="predicted"/>
<dbReference type="STRING" id="225937.HP15_2616"/>
<dbReference type="PATRIC" id="fig|225937.3.peg.2642"/>
<evidence type="ECO:0000313" key="1">
    <source>
        <dbReference type="EMBL" id="ADP98380.1"/>
    </source>
</evidence>
<dbReference type="eggNOG" id="COG3146">
    <property type="taxonomic scope" value="Bacteria"/>
</dbReference>
<protein>
    <submittedName>
        <fullName evidence="1">Protein containing DUF482</fullName>
    </submittedName>
</protein>
<dbReference type="SUPFAM" id="SSF55729">
    <property type="entry name" value="Acyl-CoA N-acyltransferases (Nat)"/>
    <property type="match status" value="1"/>
</dbReference>
<evidence type="ECO:0000313" key="2">
    <source>
        <dbReference type="Proteomes" id="UP000007077"/>
    </source>
</evidence>
<name>E4PJL6_MARAH</name>
<dbReference type="KEGG" id="mad:HP15_2616"/>
<dbReference type="InterPro" id="IPR016181">
    <property type="entry name" value="Acyl_CoA_acyltransferase"/>
</dbReference>
<dbReference type="InterPro" id="IPR007434">
    <property type="entry name" value="FemAB-like"/>
</dbReference>
<reference evidence="1 2" key="1">
    <citation type="journal article" date="2010" name="Stand. Genomic Sci.">
        <title>Complete genome sequence of Marinobacter adhaerens type strain (HP15), a diatom-interacting marine microorganism.</title>
        <authorList>
            <person name="Gardes A."/>
            <person name="Kaeppel E."/>
            <person name="Shehzad A."/>
            <person name="Seebah S."/>
            <person name="Teeling H."/>
            <person name="Yarza P."/>
            <person name="Glockner F.O."/>
            <person name="Grossart H.P."/>
            <person name="Ullrich M.S."/>
        </authorList>
    </citation>
    <scope>NUCLEOTIDE SEQUENCE [LARGE SCALE GENOMIC DNA]</scope>
    <source>
        <strain evidence="2">DSM 23420 / HP15</strain>
    </source>
</reference>
<organism evidence="1 2">
    <name type="scientific">Marinobacter adhaerens (strain DSM 23420 / HP15)</name>
    <dbReference type="NCBI Taxonomy" id="225937"/>
    <lineage>
        <taxon>Bacteria</taxon>
        <taxon>Pseudomonadati</taxon>
        <taxon>Pseudomonadota</taxon>
        <taxon>Gammaproteobacteria</taxon>
        <taxon>Pseudomonadales</taxon>
        <taxon>Marinobacteraceae</taxon>
        <taxon>Marinobacter</taxon>
    </lineage>
</organism>
<dbReference type="AlphaFoldDB" id="E4PJL6"/>
<dbReference type="HOGENOM" id="CLU_036032_1_0_6"/>
<dbReference type="Gene3D" id="3.40.630.30">
    <property type="match status" value="1"/>
</dbReference>
<dbReference type="PANTHER" id="PTHR47017">
    <property type="entry name" value="ACYL-COA"/>
    <property type="match status" value="1"/>
</dbReference>
<dbReference type="Pfam" id="PF04339">
    <property type="entry name" value="FemAB_like"/>
    <property type="match status" value="1"/>
</dbReference>
<accession>E4PJL6</accession>
<sequence>MIKSRLLTYGIGYIKEFSLTMSEPGPATLTLETCTSINDIPAPEWERLAGHSNPFLRYEFFQALEASGCTSPETGWSPRHLVFRKAGRIVGLAPAFLKSHSMGEYVFDWAWADAYQRHGLAYYPKLLIAIPFTPSSGPRLLLDPDIRQQLVPEQVHHLLDRLTDELGAHSWHLLFPGKEDQELLQHEQALHRIGCQFHWHNHDYRNFEDFLAALTSRKRKSIRKERRQVADQGISFTRFHGRDIPEHVLSAFYVFYQATYLKRGQRPYLNKRFFELLQEQLPEHVHLVMAVREGEMIAGALFLAGTTTLYGRYWGCLDEYNHLHFETCYYQGIELAMDLGLSHIDAGAQGEHKLVRGFEPVITHSWHGVLHPGFREAIENFTREEADHVRAYFSDAEAALPFRQQTPD</sequence>
<dbReference type="EMBL" id="CP001978">
    <property type="protein sequence ID" value="ADP98380.1"/>
    <property type="molecule type" value="Genomic_DNA"/>
</dbReference>
<gene>
    <name evidence="1" type="ordered locus">HP15_2616</name>
</gene>
<dbReference type="Proteomes" id="UP000007077">
    <property type="component" value="Chromosome"/>
</dbReference>
<reference evidence="2" key="2">
    <citation type="submission" date="2010-02" db="EMBL/GenBank/DDBJ databases">
        <title>Complete genome sequence of Marinobacter adhaerens type strain (HP15).</title>
        <authorList>
            <person name="Gaerdes A.A.M."/>
            <person name="Kaeppel E."/>
            <person name="Shezad A."/>
            <person name="Seebah S."/>
            <person name="Teeling H."/>
            <person name="Yarza P."/>
            <person name="Gloeckner F.O."/>
            <person name="Ullrich M.S."/>
        </authorList>
    </citation>
    <scope>NUCLEOTIDE SEQUENCE [LARGE SCALE GENOMIC DNA]</scope>
    <source>
        <strain evidence="2">DSM 23420 / HP15</strain>
    </source>
</reference>
<dbReference type="PANTHER" id="PTHR47017:SF1">
    <property type="entry name" value="ACYL-COA"/>
    <property type="match status" value="1"/>
</dbReference>